<organism evidence="2 3">
    <name type="scientific">Wickerhamomyces mucosus</name>
    <dbReference type="NCBI Taxonomy" id="1378264"/>
    <lineage>
        <taxon>Eukaryota</taxon>
        <taxon>Fungi</taxon>
        <taxon>Dikarya</taxon>
        <taxon>Ascomycota</taxon>
        <taxon>Saccharomycotina</taxon>
        <taxon>Saccharomycetes</taxon>
        <taxon>Phaffomycetales</taxon>
        <taxon>Wickerhamomycetaceae</taxon>
        <taxon>Wickerhamomyces</taxon>
    </lineage>
</organism>
<reference evidence="2" key="1">
    <citation type="journal article" date="2021" name="Open Biol.">
        <title>Shared evolutionary footprints suggest mitochondrial oxidative damage underlies multiple complex I losses in fungi.</title>
        <authorList>
            <person name="Schikora-Tamarit M.A."/>
            <person name="Marcet-Houben M."/>
            <person name="Nosek J."/>
            <person name="Gabaldon T."/>
        </authorList>
    </citation>
    <scope>NUCLEOTIDE SEQUENCE</scope>
    <source>
        <strain evidence="2">CBS6341</strain>
    </source>
</reference>
<dbReference type="GO" id="GO:0016567">
    <property type="term" value="P:protein ubiquitination"/>
    <property type="evidence" value="ECO:0007669"/>
    <property type="project" value="TreeGrafter"/>
</dbReference>
<feature type="transmembrane region" description="Helical" evidence="1">
    <location>
        <begin position="85"/>
        <end position="116"/>
    </location>
</feature>
<feature type="transmembrane region" description="Helical" evidence="1">
    <location>
        <begin position="137"/>
        <end position="157"/>
    </location>
</feature>
<name>A0A9P8PW96_9ASCO</name>
<dbReference type="GO" id="GO:0006511">
    <property type="term" value="P:ubiquitin-dependent protein catabolic process"/>
    <property type="evidence" value="ECO:0007669"/>
    <property type="project" value="TreeGrafter"/>
</dbReference>
<feature type="transmembrane region" description="Helical" evidence="1">
    <location>
        <begin position="43"/>
        <end position="65"/>
    </location>
</feature>
<feature type="transmembrane region" description="Helical" evidence="1">
    <location>
        <begin position="638"/>
        <end position="657"/>
    </location>
</feature>
<keyword evidence="3" id="KW-1185">Reference proteome</keyword>
<dbReference type="Gene3D" id="3.30.40.10">
    <property type="entry name" value="Zinc/RING finger domain, C3HC4 (zinc finger)"/>
    <property type="match status" value="1"/>
</dbReference>
<dbReference type="PANTHER" id="PTHR22696:SF1">
    <property type="entry name" value="E3 UBIQUITIN-PROTEIN LIGASE RNF26"/>
    <property type="match status" value="1"/>
</dbReference>
<dbReference type="EMBL" id="JAEUBF010000309">
    <property type="protein sequence ID" value="KAH3679478.1"/>
    <property type="molecule type" value="Genomic_DNA"/>
</dbReference>
<reference evidence="2" key="2">
    <citation type="submission" date="2021-01" db="EMBL/GenBank/DDBJ databases">
        <authorList>
            <person name="Schikora-Tamarit M.A."/>
        </authorList>
    </citation>
    <scope>NUCLEOTIDE SEQUENCE</scope>
    <source>
        <strain evidence="2">CBS6341</strain>
    </source>
</reference>
<dbReference type="Proteomes" id="UP000769528">
    <property type="component" value="Unassembled WGS sequence"/>
</dbReference>
<feature type="transmembrane region" description="Helical" evidence="1">
    <location>
        <begin position="243"/>
        <end position="275"/>
    </location>
</feature>
<dbReference type="OrthoDB" id="66726at2759"/>
<keyword evidence="1" id="KW-0812">Transmembrane</keyword>
<keyword evidence="1" id="KW-1133">Transmembrane helix</keyword>
<dbReference type="InterPro" id="IPR013083">
    <property type="entry name" value="Znf_RING/FYVE/PHD"/>
</dbReference>
<feature type="transmembrane region" description="Helical" evidence="1">
    <location>
        <begin position="218"/>
        <end position="237"/>
    </location>
</feature>
<gene>
    <name evidence="2" type="ORF">WICMUC_000968</name>
</gene>
<sequence>MSNSTLISNKSDPSSWVISRVFNALVKAVEDQSKVSNVPDRQAALSFTYFISPYAGACMTMAIILNRTVVFASSRSRVSNTLPKFPSIILRIVSLLILLNSLISILLQISLISSFVQNLISKLIDLKDIKIPTIDSFLWNIFISLCISQFLETFISITSGQLPSNDTGLTLFEHSLAFQECQFLSEPSSQLLSIVFFSIISQITIHLLGITGMKKYQLIPSTIIGISFLIYYCINAYNGGLIYFPSVVIISAIPQILVFIIITFCLSIYGFAVLVNGGSTESLTYTPMVENLRNSLNLQLNDDFNSSLMRFGYIMFTAVDNEEYVNELTNLNLVKSTYLDDDDDGKNHLLSNYFNKIENHPDLLNNDGGSIISKTNKDNETIVNNWIFLKKFINLTKLLQGITIYIYKKLFKKNKPKNSNNSKKKFKSQNHNFLSSSSTIIINDEDNELLDFDYIEAENNHEFSESDLEIEPLEYESDYETDSELDSSNAEYISNPSKARSLQYTNNNNNNKFLTDKKSAIEELYNSENLISLFKPQDLDEISFQNSIKYHLLNDKRITRSQYCLSNEDDILKEVILTNRKQDKHHIHDNNEEAREDYSCVVCQTNPRSIIIWPCKCFAICENCRREKKKNYIVKLESFQYLVYTKLILLLIFSFLLKRLISFEHYYLHPVVVEEVGPVIVKVLGTVVEVVGIVAAYPTKQKHYFVEVAGIVDIVAVVAVVEEEQIVGNQEFDQLVEQQLIEASFA</sequence>
<dbReference type="Pfam" id="PF13920">
    <property type="entry name" value="zf-C3HC4_3"/>
    <property type="match status" value="1"/>
</dbReference>
<feature type="transmembrane region" description="Helical" evidence="1">
    <location>
        <begin position="191"/>
        <end position="211"/>
    </location>
</feature>
<evidence type="ECO:0000313" key="2">
    <source>
        <dbReference type="EMBL" id="KAH3679478.1"/>
    </source>
</evidence>
<dbReference type="PANTHER" id="PTHR22696">
    <property type="entry name" value="E3 UBIQUITIN-PROTEIN LIGASE RNF26"/>
    <property type="match status" value="1"/>
</dbReference>
<evidence type="ECO:0000313" key="3">
    <source>
        <dbReference type="Proteomes" id="UP000769528"/>
    </source>
</evidence>
<proteinExistence type="predicted"/>
<accession>A0A9P8PW96</accession>
<protein>
    <submittedName>
        <fullName evidence="2">Uncharacterized protein</fullName>
    </submittedName>
</protein>
<feature type="transmembrane region" description="Helical" evidence="1">
    <location>
        <begin position="677"/>
        <end position="697"/>
    </location>
</feature>
<keyword evidence="1" id="KW-0472">Membrane</keyword>
<comment type="caution">
    <text evidence="2">The sequence shown here is derived from an EMBL/GenBank/DDBJ whole genome shotgun (WGS) entry which is preliminary data.</text>
</comment>
<dbReference type="GO" id="GO:0061630">
    <property type="term" value="F:ubiquitin protein ligase activity"/>
    <property type="evidence" value="ECO:0007669"/>
    <property type="project" value="TreeGrafter"/>
</dbReference>
<dbReference type="AlphaFoldDB" id="A0A9P8PW96"/>
<evidence type="ECO:0000256" key="1">
    <source>
        <dbReference type="SAM" id="Phobius"/>
    </source>
</evidence>